<reference evidence="2" key="1">
    <citation type="submission" date="2016-11" db="UniProtKB">
        <authorList>
            <consortium name="WormBaseParasite"/>
        </authorList>
    </citation>
    <scope>IDENTIFICATION</scope>
</reference>
<dbReference type="WBParaSite" id="Hba_13692">
    <property type="protein sequence ID" value="Hba_13692"/>
    <property type="gene ID" value="Hba_13692"/>
</dbReference>
<dbReference type="Proteomes" id="UP000095283">
    <property type="component" value="Unplaced"/>
</dbReference>
<dbReference type="AlphaFoldDB" id="A0A1I7X8E2"/>
<dbReference type="InterPro" id="IPR038765">
    <property type="entry name" value="Papain-like_cys_pep_sf"/>
</dbReference>
<dbReference type="SUPFAM" id="SSF54001">
    <property type="entry name" value="Cysteine proteinases"/>
    <property type="match status" value="1"/>
</dbReference>
<dbReference type="Gene3D" id="3.90.70.10">
    <property type="entry name" value="Cysteine proteinases"/>
    <property type="match status" value="1"/>
</dbReference>
<proteinExistence type="predicted"/>
<evidence type="ECO:0000313" key="1">
    <source>
        <dbReference type="Proteomes" id="UP000095283"/>
    </source>
</evidence>
<evidence type="ECO:0000313" key="2">
    <source>
        <dbReference type="WBParaSite" id="Hba_13692"/>
    </source>
</evidence>
<protein>
    <submittedName>
        <fullName evidence="2">Uncharacterized protein</fullName>
    </submittedName>
</protein>
<keyword evidence="1" id="KW-1185">Reference proteome</keyword>
<accession>A0A1I7X8E2</accession>
<organism evidence="1 2">
    <name type="scientific">Heterorhabditis bacteriophora</name>
    <name type="common">Entomopathogenic nematode worm</name>
    <dbReference type="NCBI Taxonomy" id="37862"/>
    <lineage>
        <taxon>Eukaryota</taxon>
        <taxon>Metazoa</taxon>
        <taxon>Ecdysozoa</taxon>
        <taxon>Nematoda</taxon>
        <taxon>Chromadorea</taxon>
        <taxon>Rhabditida</taxon>
        <taxon>Rhabditina</taxon>
        <taxon>Rhabditomorpha</taxon>
        <taxon>Strongyloidea</taxon>
        <taxon>Heterorhabditidae</taxon>
        <taxon>Heterorhabditis</taxon>
    </lineage>
</organism>
<name>A0A1I7X8E2_HETBA</name>
<sequence length="73" mass="8447">MSLSGDAVTATYKFSFLQLPQSLIIRIERVGVLPSGTVFKLSDHVEFGETLDVRDLCFYRNREFYVHLIFFIV</sequence>